<dbReference type="Proteomes" id="UP001530377">
    <property type="component" value="Unassembled WGS sequence"/>
</dbReference>
<evidence type="ECO:0000313" key="6">
    <source>
        <dbReference type="EMBL" id="KAL3810750.1"/>
    </source>
</evidence>
<accession>A0ABD3RSZ6</accession>
<evidence type="ECO:0000256" key="2">
    <source>
        <dbReference type="ARBA" id="ARBA00022576"/>
    </source>
</evidence>
<dbReference type="Pfam" id="PF00266">
    <property type="entry name" value="Aminotran_5"/>
    <property type="match status" value="1"/>
</dbReference>
<feature type="domain" description="Aminotransferase class V" evidence="5">
    <location>
        <begin position="176"/>
        <end position="275"/>
    </location>
</feature>
<evidence type="ECO:0000256" key="4">
    <source>
        <dbReference type="ARBA" id="ARBA00022898"/>
    </source>
</evidence>
<evidence type="ECO:0000256" key="1">
    <source>
        <dbReference type="ARBA" id="ARBA00001933"/>
    </source>
</evidence>
<dbReference type="PANTHER" id="PTHR21152:SF24">
    <property type="entry name" value="ALANINE--GLYOXYLATE AMINOTRANSFERASE 1"/>
    <property type="match status" value="1"/>
</dbReference>
<keyword evidence="2" id="KW-0032">Aminotransferase</keyword>
<comment type="caution">
    <text evidence="6">The sequence shown here is derived from an EMBL/GenBank/DDBJ whole genome shotgun (WGS) entry which is preliminary data.</text>
</comment>
<gene>
    <name evidence="6" type="ORF">ACHAXA_001150</name>
</gene>
<protein>
    <recommendedName>
        <fullName evidence="5">Aminotransferase class V domain-containing protein</fullName>
    </recommendedName>
</protein>
<sequence length="444" mass="48957">MTIKLGWTLHHQAAAAAAIVATPPPSSAATTATIDLGIDRLEYEAVPKNDRGAYQEYSVIFTNRSLNLMSEPFMRIMRDLNELLKRTYNAHKVAIIPGSGTFGMEAVARQFATDEHVMVIRNGWFSFRWTEIFDMGGPGKSICSSHTVLKARPVETESVCRCPHVQYAPYPISGVIERVIEERPSVLFAPHVETSTGIILPDDYIRKASKAIHDVGGLFVLDCIASGAIWVDMKDLGVDVVISAPQKGWMGPACAALVMLSERATDRMETTQETSFSMSLKRWSAIMDTYEKGGFGYHTTLPTDGLRDFHEMSVEALRFGMPELKVAQYRLGKEARSLVDSRGLTSVAAPGYQAPGVIVYYSPNGQDNPTMMKKFKDHGLQIAMGVPWRIDEPEGLRTFRVGLFGLDKMKDIPKSVGTLGRALDAVLEESGHVIPEKLCLVSKI</sequence>
<dbReference type="EMBL" id="JALLPB020000306">
    <property type="protein sequence ID" value="KAL3810750.1"/>
    <property type="molecule type" value="Genomic_DNA"/>
</dbReference>
<reference evidence="6 7" key="1">
    <citation type="submission" date="2024-10" db="EMBL/GenBank/DDBJ databases">
        <title>Updated reference genomes for cyclostephanoid diatoms.</title>
        <authorList>
            <person name="Roberts W.R."/>
            <person name="Alverson A.J."/>
        </authorList>
    </citation>
    <scope>NUCLEOTIDE SEQUENCE [LARGE SCALE GENOMIC DNA]</scope>
    <source>
        <strain evidence="6 7">AJA228-03</strain>
    </source>
</reference>
<evidence type="ECO:0000259" key="5">
    <source>
        <dbReference type="Pfam" id="PF00266"/>
    </source>
</evidence>
<name>A0ABD3RSZ6_9STRA</name>
<dbReference type="Gene3D" id="3.90.1150.10">
    <property type="entry name" value="Aspartate Aminotransferase, domain 1"/>
    <property type="match status" value="1"/>
</dbReference>
<comment type="cofactor">
    <cofactor evidence="1">
        <name>pyridoxal 5'-phosphate</name>
        <dbReference type="ChEBI" id="CHEBI:597326"/>
    </cofactor>
</comment>
<dbReference type="GO" id="GO:0008483">
    <property type="term" value="F:transaminase activity"/>
    <property type="evidence" value="ECO:0007669"/>
    <property type="project" value="UniProtKB-KW"/>
</dbReference>
<dbReference type="InterPro" id="IPR015424">
    <property type="entry name" value="PyrdxlP-dep_Trfase"/>
</dbReference>
<dbReference type="InterPro" id="IPR015421">
    <property type="entry name" value="PyrdxlP-dep_Trfase_major"/>
</dbReference>
<evidence type="ECO:0000256" key="3">
    <source>
        <dbReference type="ARBA" id="ARBA00022679"/>
    </source>
</evidence>
<dbReference type="InterPro" id="IPR000192">
    <property type="entry name" value="Aminotrans_V_dom"/>
</dbReference>
<dbReference type="AlphaFoldDB" id="A0ABD3RSZ6"/>
<proteinExistence type="predicted"/>
<dbReference type="InterPro" id="IPR015422">
    <property type="entry name" value="PyrdxlP-dep_Trfase_small"/>
</dbReference>
<evidence type="ECO:0000313" key="7">
    <source>
        <dbReference type="Proteomes" id="UP001530377"/>
    </source>
</evidence>
<organism evidence="6 7">
    <name type="scientific">Cyclostephanos tholiformis</name>
    <dbReference type="NCBI Taxonomy" id="382380"/>
    <lineage>
        <taxon>Eukaryota</taxon>
        <taxon>Sar</taxon>
        <taxon>Stramenopiles</taxon>
        <taxon>Ochrophyta</taxon>
        <taxon>Bacillariophyta</taxon>
        <taxon>Coscinodiscophyceae</taxon>
        <taxon>Thalassiosirophycidae</taxon>
        <taxon>Stephanodiscales</taxon>
        <taxon>Stephanodiscaceae</taxon>
        <taxon>Cyclostephanos</taxon>
    </lineage>
</organism>
<keyword evidence="7" id="KW-1185">Reference proteome</keyword>
<dbReference type="Gene3D" id="3.40.640.10">
    <property type="entry name" value="Type I PLP-dependent aspartate aminotransferase-like (Major domain)"/>
    <property type="match status" value="1"/>
</dbReference>
<dbReference type="PANTHER" id="PTHR21152">
    <property type="entry name" value="AMINOTRANSFERASE CLASS V"/>
    <property type="match status" value="1"/>
</dbReference>
<dbReference type="SUPFAM" id="SSF53383">
    <property type="entry name" value="PLP-dependent transferases"/>
    <property type="match status" value="1"/>
</dbReference>
<keyword evidence="3" id="KW-0808">Transferase</keyword>
<keyword evidence="4" id="KW-0663">Pyridoxal phosphate</keyword>